<proteinExistence type="predicted"/>
<dbReference type="EMBL" id="KF900613">
    <property type="protein sequence ID" value="AIF01133.1"/>
    <property type="molecule type" value="Genomic_DNA"/>
</dbReference>
<organism evidence="1">
    <name type="scientific">uncultured marine group II/III euryarchaeote KM3_141_E04</name>
    <dbReference type="NCBI Taxonomy" id="1457878"/>
    <lineage>
        <taxon>Archaea</taxon>
        <taxon>Methanobacteriati</taxon>
        <taxon>Methanobacteriota</taxon>
        <taxon>environmental samples</taxon>
    </lineage>
</organism>
<name>A0A075GHN9_9EURY</name>
<dbReference type="AlphaFoldDB" id="A0A075GHN9"/>
<reference evidence="1" key="1">
    <citation type="journal article" date="2014" name="Genome Biol. Evol.">
        <title>Pangenome evidence for extensive interdomain horizontal transfer affecting lineage core and shell genes in uncultured planktonic thaumarchaeota and euryarchaeota.</title>
        <authorList>
            <person name="Deschamps P."/>
            <person name="Zivanovic Y."/>
            <person name="Moreira D."/>
            <person name="Rodriguez-Valera F."/>
            <person name="Lopez-Garcia P."/>
        </authorList>
    </citation>
    <scope>NUCLEOTIDE SEQUENCE</scope>
</reference>
<protein>
    <submittedName>
        <fullName evidence="1">Uncharacterized protein</fullName>
    </submittedName>
</protein>
<evidence type="ECO:0000313" key="1">
    <source>
        <dbReference type="EMBL" id="AIF01133.1"/>
    </source>
</evidence>
<accession>A0A075GHN9</accession>
<sequence length="287" mass="31513">MWLSNRCSEALLPSRVSVSGSELGWLPVIIEDPDGGRIVLYPHLPCVRMPSELRTREHWDGLALIASAEEVRGWPAEEKEDQDSPGVHVAAAMASGTILGRLLDDLTIYEVDGPSIPDPEPMRLLHHAENARGGMPIYALEPSMDDEGWIEWMTRAADEQVSMSSLLSSITVGRRWKKLRAAAVRRVSIAKGVDSELGAAAASSAAWWTEENKGLSEELRKERSSRLVARMRGSLANLREGRVDDSESRGPSLMVPVHQPRLHSLVEAFEGWPAAEPVNTLGAQEDS</sequence>